<sequence>MKYLTVLAAVVLLAACIQAELSPCVDDSECEINECCTKAWFQVLSRGGRCHPKVKLGSRCQKSWTDSLFGIHDRSCGCEVGTECLPVSRSTQCVLIPTSPVIAKSTPKPTPDTGSGDLQ</sequence>
<evidence type="ECO:0000313" key="3">
    <source>
        <dbReference type="RefSeq" id="XP_013380821.1"/>
    </source>
</evidence>
<evidence type="ECO:0000256" key="1">
    <source>
        <dbReference type="SAM" id="SignalP"/>
    </source>
</evidence>
<feature type="signal peptide" evidence="1">
    <location>
        <begin position="1"/>
        <end position="19"/>
    </location>
</feature>
<dbReference type="GeneID" id="106151931"/>
<accession>A0A1S3H5S2</accession>
<evidence type="ECO:0000313" key="2">
    <source>
        <dbReference type="Proteomes" id="UP000085678"/>
    </source>
</evidence>
<feature type="chain" id="PRO_5010310069" evidence="1">
    <location>
        <begin position="20"/>
        <end position="119"/>
    </location>
</feature>
<dbReference type="Gene3D" id="2.10.80.10">
    <property type="entry name" value="Lipase, subunit A"/>
    <property type="match status" value="1"/>
</dbReference>
<gene>
    <name evidence="3" type="primary">LOC106151931</name>
</gene>
<dbReference type="Proteomes" id="UP000085678">
    <property type="component" value="Unplaced"/>
</dbReference>
<keyword evidence="2" id="KW-1185">Reference proteome</keyword>
<dbReference type="PROSITE" id="PS51257">
    <property type="entry name" value="PROKAR_LIPOPROTEIN"/>
    <property type="match status" value="1"/>
</dbReference>
<dbReference type="RefSeq" id="XP_013380821.1">
    <property type="nucleotide sequence ID" value="XM_013525367.1"/>
</dbReference>
<keyword evidence="1" id="KW-0732">Signal</keyword>
<organism evidence="2 3">
    <name type="scientific">Lingula anatina</name>
    <name type="common">Brachiopod</name>
    <name type="synonym">Lingula unguis</name>
    <dbReference type="NCBI Taxonomy" id="7574"/>
    <lineage>
        <taxon>Eukaryota</taxon>
        <taxon>Metazoa</taxon>
        <taxon>Spiralia</taxon>
        <taxon>Lophotrochozoa</taxon>
        <taxon>Brachiopoda</taxon>
        <taxon>Linguliformea</taxon>
        <taxon>Lingulata</taxon>
        <taxon>Lingulida</taxon>
        <taxon>Linguloidea</taxon>
        <taxon>Lingulidae</taxon>
        <taxon>Lingula</taxon>
    </lineage>
</organism>
<dbReference type="KEGG" id="lak:106151931"/>
<name>A0A1S3H5S2_LINAN</name>
<dbReference type="AlphaFoldDB" id="A0A1S3H5S2"/>
<dbReference type="InParanoid" id="A0A1S3H5S2"/>
<reference evidence="3" key="1">
    <citation type="submission" date="2025-08" db="UniProtKB">
        <authorList>
            <consortium name="RefSeq"/>
        </authorList>
    </citation>
    <scope>IDENTIFICATION</scope>
    <source>
        <tissue evidence="3">Gonads</tissue>
    </source>
</reference>
<protein>
    <submittedName>
        <fullName evidence="3">Uncharacterized protein LOC106151931</fullName>
    </submittedName>
</protein>
<proteinExistence type="predicted"/>